<proteinExistence type="predicted"/>
<evidence type="ECO:0000256" key="5">
    <source>
        <dbReference type="SAM" id="Phobius"/>
    </source>
</evidence>
<evidence type="ECO:0000256" key="2">
    <source>
        <dbReference type="ARBA" id="ARBA00022692"/>
    </source>
</evidence>
<keyword evidence="4 5" id="KW-0472">Membrane</keyword>
<gene>
    <name evidence="7" type="ORF">DS909_20460</name>
</gene>
<dbReference type="RefSeq" id="WP_113825429.1">
    <property type="nucleotide sequence ID" value="NZ_QOCE01000047.1"/>
</dbReference>
<feature type="domain" description="NnrU" evidence="6">
    <location>
        <begin position="5"/>
        <end position="178"/>
    </location>
</feature>
<comment type="subcellular location">
    <subcellularLocation>
        <location evidence="1">Membrane</location>
        <topology evidence="1">Multi-pass membrane protein</topology>
    </subcellularLocation>
</comment>
<dbReference type="OrthoDB" id="5293641at2"/>
<comment type="caution">
    <text evidence="7">The sequence shown here is derived from an EMBL/GenBank/DDBJ whole genome shotgun (WGS) entry which is preliminary data.</text>
</comment>
<feature type="transmembrane region" description="Helical" evidence="5">
    <location>
        <begin position="118"/>
        <end position="138"/>
    </location>
</feature>
<sequence length="184" mass="19764">MGFGLLILGVVLWWAAHFFKRVAPAQRAAMGNAGKGAVTAVLVVSIVLMIVGYRATDFIHIWSPPSFMVHINNLLVLIAIWMMSPAAKKGLLLNKVRHPMLAGFKAWATAHLLVNGDLASIILFGGLLGWAVVQVIVINKSEPDWTPGKPGTLAKDGMFFVASIVLMAIIGYIHGLVGPSPFPM</sequence>
<evidence type="ECO:0000256" key="1">
    <source>
        <dbReference type="ARBA" id="ARBA00004141"/>
    </source>
</evidence>
<evidence type="ECO:0000256" key="4">
    <source>
        <dbReference type="ARBA" id="ARBA00023136"/>
    </source>
</evidence>
<feature type="transmembrane region" description="Helical" evidence="5">
    <location>
        <begin position="37"/>
        <end position="55"/>
    </location>
</feature>
<feature type="transmembrane region" description="Helical" evidence="5">
    <location>
        <begin position="67"/>
        <end position="84"/>
    </location>
</feature>
<dbReference type="Proteomes" id="UP000252706">
    <property type="component" value="Unassembled WGS sequence"/>
</dbReference>
<evidence type="ECO:0000256" key="3">
    <source>
        <dbReference type="ARBA" id="ARBA00022989"/>
    </source>
</evidence>
<name>A0A366WLM7_9RHOB</name>
<evidence type="ECO:0000259" key="6">
    <source>
        <dbReference type="Pfam" id="PF07298"/>
    </source>
</evidence>
<dbReference type="Pfam" id="PF07298">
    <property type="entry name" value="NnrU"/>
    <property type="match status" value="1"/>
</dbReference>
<dbReference type="GO" id="GO:0016020">
    <property type="term" value="C:membrane"/>
    <property type="evidence" value="ECO:0007669"/>
    <property type="project" value="UniProtKB-SubCell"/>
</dbReference>
<organism evidence="7 8">
    <name type="scientific">Phaeobacter gallaeciensis</name>
    <dbReference type="NCBI Taxonomy" id="60890"/>
    <lineage>
        <taxon>Bacteria</taxon>
        <taxon>Pseudomonadati</taxon>
        <taxon>Pseudomonadota</taxon>
        <taxon>Alphaproteobacteria</taxon>
        <taxon>Rhodobacterales</taxon>
        <taxon>Roseobacteraceae</taxon>
        <taxon>Phaeobacter</taxon>
    </lineage>
</organism>
<reference evidence="7 8" key="1">
    <citation type="submission" date="2018-07" db="EMBL/GenBank/DDBJ databases">
        <title>Modular assembly of carbohydrate-degrading microbial communities in the ocean.</title>
        <authorList>
            <person name="Enke T.N."/>
            <person name="Datta M.S."/>
            <person name="Schwartzman J.A."/>
            <person name="Cermak N."/>
            <person name="Schmitz D.A."/>
            <person name="Barrere J."/>
            <person name="Cordero O.X."/>
        </authorList>
    </citation>
    <scope>NUCLEOTIDE SEQUENCE [LARGE SCALE GENOMIC DNA]</scope>
    <source>
        <strain evidence="7 8">C3M10</strain>
    </source>
</reference>
<keyword evidence="2 5" id="KW-0812">Transmembrane</keyword>
<evidence type="ECO:0000313" key="7">
    <source>
        <dbReference type="EMBL" id="RBW50925.1"/>
    </source>
</evidence>
<feature type="transmembrane region" description="Helical" evidence="5">
    <location>
        <begin position="159"/>
        <end position="177"/>
    </location>
</feature>
<dbReference type="InterPro" id="IPR009915">
    <property type="entry name" value="NnrU_dom"/>
</dbReference>
<dbReference type="EMBL" id="QOCE01000047">
    <property type="protein sequence ID" value="RBW50925.1"/>
    <property type="molecule type" value="Genomic_DNA"/>
</dbReference>
<dbReference type="AlphaFoldDB" id="A0A366WLM7"/>
<evidence type="ECO:0000313" key="8">
    <source>
        <dbReference type="Proteomes" id="UP000252706"/>
    </source>
</evidence>
<protein>
    <recommendedName>
        <fullName evidence="6">NnrU domain-containing protein</fullName>
    </recommendedName>
</protein>
<accession>A0A366WLM7</accession>
<keyword evidence="3 5" id="KW-1133">Transmembrane helix</keyword>